<accession>A0ABT5JZA7</accession>
<evidence type="ECO:0000313" key="2">
    <source>
        <dbReference type="EMBL" id="MDC8758063.1"/>
    </source>
</evidence>
<dbReference type="SUPFAM" id="SSF111369">
    <property type="entry name" value="HlyD-like secretion proteins"/>
    <property type="match status" value="1"/>
</dbReference>
<dbReference type="Proteomes" id="UP001221208">
    <property type="component" value="Unassembled WGS sequence"/>
</dbReference>
<keyword evidence="3" id="KW-1185">Reference proteome</keyword>
<dbReference type="Gene3D" id="2.40.30.170">
    <property type="match status" value="1"/>
</dbReference>
<sequence length="316" mass="33583">MTVFHPTLTAPSRRARPPGLLAVCGLSLACLLLGGCDETPVNAAPAASPWAAIAKGSISIEGGVINIAATRPGIIRQVLAEEGAEVKGGTILARIDDGEAKLALRVREQEYNEARPALALLQLRHGIAQRELKRLAGLAGDDVVSDQERDQARDQVGIAAAEVARQQAALATSGAHVAAAKFEVEQHLVRAPLDGRIVRRQARPGDGASTLNVTPLFLFAPHGPRIVRADLEERFVGAVKAGQAAEVALEADESKVYKARVLRLGQVFGNRPESDDPNEKQDVRVIECVLQIDAPELRIGQRVIVRIARQNGAAAP</sequence>
<proteinExistence type="predicted"/>
<evidence type="ECO:0000313" key="3">
    <source>
        <dbReference type="Proteomes" id="UP001221208"/>
    </source>
</evidence>
<dbReference type="InterPro" id="IPR058624">
    <property type="entry name" value="MdtA-like_HH"/>
</dbReference>
<reference evidence="2 3" key="1">
    <citation type="submission" date="2022-10" db="EMBL/GenBank/DDBJ databases">
        <title>Janthinobacterium sp. hw3 Genome sequencing.</title>
        <authorList>
            <person name="Park S."/>
        </authorList>
    </citation>
    <scope>NUCLEOTIDE SEQUENCE [LARGE SCALE GENOMIC DNA]</scope>
    <source>
        <strain evidence="3">hw3</strain>
    </source>
</reference>
<organism evidence="2 3">
    <name type="scientific">Janthinobacterium fluminis</name>
    <dbReference type="NCBI Taxonomy" id="2987524"/>
    <lineage>
        <taxon>Bacteria</taxon>
        <taxon>Pseudomonadati</taxon>
        <taxon>Pseudomonadota</taxon>
        <taxon>Betaproteobacteria</taxon>
        <taxon>Burkholderiales</taxon>
        <taxon>Oxalobacteraceae</taxon>
        <taxon>Janthinobacterium</taxon>
    </lineage>
</organism>
<dbReference type="RefSeq" id="WP_273670736.1">
    <property type="nucleotide sequence ID" value="NZ_JAQQXR010000003.1"/>
</dbReference>
<feature type="domain" description="Multidrug resistance protein MdtA-like alpha-helical hairpin" evidence="1">
    <location>
        <begin position="117"/>
        <end position="172"/>
    </location>
</feature>
<comment type="caution">
    <text evidence="2">The sequence shown here is derived from an EMBL/GenBank/DDBJ whole genome shotgun (WGS) entry which is preliminary data.</text>
</comment>
<dbReference type="EMBL" id="JAQQXR010000003">
    <property type="protein sequence ID" value="MDC8758063.1"/>
    <property type="molecule type" value="Genomic_DNA"/>
</dbReference>
<dbReference type="Gene3D" id="2.40.50.100">
    <property type="match status" value="1"/>
</dbReference>
<dbReference type="Pfam" id="PF25876">
    <property type="entry name" value="HH_MFP_RND"/>
    <property type="match status" value="1"/>
</dbReference>
<gene>
    <name evidence="2" type="ORF">OIK44_10730</name>
</gene>
<evidence type="ECO:0000259" key="1">
    <source>
        <dbReference type="Pfam" id="PF25876"/>
    </source>
</evidence>
<dbReference type="PANTHER" id="PTHR30469:SF15">
    <property type="entry name" value="HLYD FAMILY OF SECRETION PROTEINS"/>
    <property type="match status" value="1"/>
</dbReference>
<name>A0ABT5JZA7_9BURK</name>
<protein>
    <submittedName>
        <fullName evidence="2">HlyD family efflux transporter periplasmic adaptor subunit</fullName>
    </submittedName>
</protein>
<dbReference type="PANTHER" id="PTHR30469">
    <property type="entry name" value="MULTIDRUG RESISTANCE PROTEIN MDTA"/>
    <property type="match status" value="1"/>
</dbReference>
<dbReference type="Gene3D" id="1.10.287.470">
    <property type="entry name" value="Helix hairpin bin"/>
    <property type="match status" value="1"/>
</dbReference>